<dbReference type="GO" id="GO:0016791">
    <property type="term" value="F:phosphatase activity"/>
    <property type="evidence" value="ECO:0007669"/>
    <property type="project" value="TreeGrafter"/>
</dbReference>
<feature type="transmembrane region" description="Helical" evidence="4">
    <location>
        <begin position="398"/>
        <end position="418"/>
    </location>
</feature>
<evidence type="ECO:0000313" key="6">
    <source>
        <dbReference type="EMBL" id="NME71391.1"/>
    </source>
</evidence>
<feature type="domain" description="PPM-type phosphatase" evidence="5">
    <location>
        <begin position="502"/>
        <end position="723"/>
    </location>
</feature>
<evidence type="ECO:0000256" key="2">
    <source>
        <dbReference type="PROSITE-ProRule" id="PRU00339"/>
    </source>
</evidence>
<dbReference type="Gene3D" id="3.60.40.10">
    <property type="entry name" value="PPM-type phosphatase domain"/>
    <property type="match status" value="1"/>
</dbReference>
<evidence type="ECO:0000256" key="4">
    <source>
        <dbReference type="SAM" id="Phobius"/>
    </source>
</evidence>
<protein>
    <submittedName>
        <fullName evidence="6">SpoIIE family protein phosphatase</fullName>
    </submittedName>
</protein>
<keyword evidence="4" id="KW-0812">Transmembrane</keyword>
<dbReference type="RefSeq" id="WP_169659606.1">
    <property type="nucleotide sequence ID" value="NZ_JABANE010000096.1"/>
</dbReference>
<reference evidence="6 7" key="1">
    <citation type="submission" date="2020-04" db="EMBL/GenBank/DDBJ databases">
        <title>Flammeovirga sp. SR4, a novel species isolated from seawater.</title>
        <authorList>
            <person name="Wang X."/>
        </authorList>
    </citation>
    <scope>NUCLEOTIDE SEQUENCE [LARGE SCALE GENOMIC DNA]</scope>
    <source>
        <strain evidence="6 7">ATCC 23126</strain>
    </source>
</reference>
<dbReference type="AlphaFoldDB" id="A0A7X9RZ59"/>
<evidence type="ECO:0000259" key="5">
    <source>
        <dbReference type="SMART" id="SM00331"/>
    </source>
</evidence>
<feature type="repeat" description="TPR" evidence="2">
    <location>
        <begin position="281"/>
        <end position="314"/>
    </location>
</feature>
<keyword evidence="1" id="KW-0378">Hydrolase</keyword>
<dbReference type="PROSITE" id="PS50005">
    <property type="entry name" value="TPR"/>
    <property type="match status" value="2"/>
</dbReference>
<dbReference type="InterPro" id="IPR036457">
    <property type="entry name" value="PPM-type-like_dom_sf"/>
</dbReference>
<dbReference type="PANTHER" id="PTHR43156:SF9">
    <property type="entry name" value="HAMP DOMAIN-CONTAINING PROTEIN"/>
    <property type="match status" value="1"/>
</dbReference>
<dbReference type="InterPro" id="IPR011990">
    <property type="entry name" value="TPR-like_helical_dom_sf"/>
</dbReference>
<keyword evidence="2" id="KW-0802">TPR repeat</keyword>
<keyword evidence="3" id="KW-0175">Coiled coil</keyword>
<evidence type="ECO:0000256" key="1">
    <source>
        <dbReference type="ARBA" id="ARBA00022801"/>
    </source>
</evidence>
<dbReference type="Proteomes" id="UP000576082">
    <property type="component" value="Unassembled WGS sequence"/>
</dbReference>
<dbReference type="PANTHER" id="PTHR43156">
    <property type="entry name" value="STAGE II SPORULATION PROTEIN E-RELATED"/>
    <property type="match status" value="1"/>
</dbReference>
<name>A0A7X9RZ59_9BACT</name>
<feature type="coiled-coil region" evidence="3">
    <location>
        <begin position="430"/>
        <end position="475"/>
    </location>
</feature>
<dbReference type="EMBL" id="JABANE010000096">
    <property type="protein sequence ID" value="NME71391.1"/>
    <property type="molecule type" value="Genomic_DNA"/>
</dbReference>
<evidence type="ECO:0000313" key="7">
    <source>
        <dbReference type="Proteomes" id="UP000576082"/>
    </source>
</evidence>
<keyword evidence="4" id="KW-1133">Transmembrane helix</keyword>
<dbReference type="Pfam" id="PF13424">
    <property type="entry name" value="TPR_12"/>
    <property type="match status" value="1"/>
</dbReference>
<dbReference type="SMART" id="SM00028">
    <property type="entry name" value="TPR"/>
    <property type="match status" value="5"/>
</dbReference>
<accession>A0A7X9RZ59</accession>
<keyword evidence="4" id="KW-0472">Membrane</keyword>
<dbReference type="Gene3D" id="1.25.40.10">
    <property type="entry name" value="Tetratricopeptide repeat domain"/>
    <property type="match status" value="2"/>
</dbReference>
<dbReference type="Pfam" id="PF13181">
    <property type="entry name" value="TPR_8"/>
    <property type="match status" value="1"/>
</dbReference>
<dbReference type="InterPro" id="IPR052016">
    <property type="entry name" value="Bact_Sigma-Reg"/>
</dbReference>
<dbReference type="SMART" id="SM00331">
    <property type="entry name" value="PP2C_SIG"/>
    <property type="match status" value="1"/>
</dbReference>
<dbReference type="Pfam" id="PF07228">
    <property type="entry name" value="SpoIIE"/>
    <property type="match status" value="1"/>
</dbReference>
<dbReference type="InterPro" id="IPR001932">
    <property type="entry name" value="PPM-type_phosphatase-like_dom"/>
</dbReference>
<feature type="repeat" description="TPR" evidence="2">
    <location>
        <begin position="156"/>
        <end position="189"/>
    </location>
</feature>
<dbReference type="SUPFAM" id="SSF81606">
    <property type="entry name" value="PP2C-like"/>
    <property type="match status" value="1"/>
</dbReference>
<comment type="caution">
    <text evidence="6">The sequence shown here is derived from an EMBL/GenBank/DDBJ whole genome shotgun (WGS) entry which is preliminary data.</text>
</comment>
<organism evidence="6 7">
    <name type="scientific">Flammeovirga aprica JL-4</name>
    <dbReference type="NCBI Taxonomy" id="694437"/>
    <lineage>
        <taxon>Bacteria</taxon>
        <taxon>Pseudomonadati</taxon>
        <taxon>Bacteroidota</taxon>
        <taxon>Cytophagia</taxon>
        <taxon>Cytophagales</taxon>
        <taxon>Flammeovirgaceae</taxon>
        <taxon>Flammeovirga</taxon>
    </lineage>
</organism>
<keyword evidence="7" id="KW-1185">Reference proteome</keyword>
<dbReference type="SUPFAM" id="SSF48452">
    <property type="entry name" value="TPR-like"/>
    <property type="match status" value="2"/>
</dbReference>
<proteinExistence type="predicted"/>
<sequence length="723" mass="82915">MKQVALLLFFINVYICSYAKLNDSVLFSNDSTLDIEQYIGWKISESLTLGRLDSAKVWLDLEADCVKVSNDVNREFYLYSNLCAYYEYLGAIDSAEYFCEKAINIAEEAYQLKLISTGHTNLATVYTAQGKTATALNLLKIAYEIDKQREDKVDLAYTLNNIGYIYIQHKEYVQAFEVFEDILKIEIDSTNISLDKIKGTALLNIADMHLVFKEYDALAKVLTKINDMKLFTKDSDFESYVLFSILKGQLALSQGDYSLARKIFLITVKEANKKDLPLPKLNSYLAIGDYYLQRKQFNKAYDVFEKAYKITKSNKLLDFEYEVSLKLAETLKSLNKDQAIYFYEKSIVLSDSLFDIQKSEAVADMQAFHEVEDQKDENDVLREIELKSINRLDAQQKFIYFTIIIVLILLVFIYYIYLNQRKTKKLNFKLTTALDKIEMANIEIENVNEELLKKNDILKETLEHSEAQGKQLNSQNQKISSSIKSALLIQSSILPSQQIIDQAFPDNFIFNQPKDIVSGDFYWFTEQDGWKIYACIDCTGHGVPGALMSMMGASSLYEIVRGKKIFSPSEILRELNNIVVRNLQQEKTMNNDGMDMSIIAVKGNQLYCAGAKNPIYLVRDNQLQKLSATRKSIGGELNLAYEEHSWEIQKGDCLYMATDGYQDQFGGPNAKKFMVKKFRETLQDVSSNSIADQKKILQSTINNWRSVGKWEQVDDMLIIGIKF</sequence>
<evidence type="ECO:0000256" key="3">
    <source>
        <dbReference type="SAM" id="Coils"/>
    </source>
</evidence>
<dbReference type="InterPro" id="IPR019734">
    <property type="entry name" value="TPR_rpt"/>
</dbReference>
<gene>
    <name evidence="6" type="ORF">HHU12_25725</name>
</gene>